<dbReference type="Gene3D" id="3.30.1490.20">
    <property type="entry name" value="ATP-grasp fold, A domain"/>
    <property type="match status" value="1"/>
</dbReference>
<dbReference type="Pfam" id="PF13535">
    <property type="entry name" value="ATP-grasp_4"/>
    <property type="match status" value="2"/>
</dbReference>
<evidence type="ECO:0000259" key="5">
    <source>
        <dbReference type="PROSITE" id="PS50975"/>
    </source>
</evidence>
<name>A0ABR9HLX7_9ACTN</name>
<dbReference type="SUPFAM" id="SSF56059">
    <property type="entry name" value="Glutathione synthetase ATP-binding domain-like"/>
    <property type="match status" value="2"/>
</dbReference>
<reference evidence="6 7" key="1">
    <citation type="submission" date="2020-10" db="EMBL/GenBank/DDBJ databases">
        <title>Sequencing the genomes of 1000 actinobacteria strains.</title>
        <authorList>
            <person name="Klenk H.-P."/>
        </authorList>
    </citation>
    <scope>NUCLEOTIDE SEQUENCE [LARGE SCALE GENOMIC DNA]</scope>
    <source>
        <strain evidence="6 7">DSM 45157</strain>
    </source>
</reference>
<dbReference type="RefSeq" id="WP_191273968.1">
    <property type="nucleotide sequence ID" value="NZ_BMXJ01000007.1"/>
</dbReference>
<evidence type="ECO:0000256" key="3">
    <source>
        <dbReference type="ARBA" id="ARBA00022840"/>
    </source>
</evidence>
<dbReference type="Proteomes" id="UP000598217">
    <property type="component" value="Unassembled WGS sequence"/>
</dbReference>
<dbReference type="InterPro" id="IPR040570">
    <property type="entry name" value="LAL_C2"/>
</dbReference>
<accession>A0ABR9HLX7</accession>
<feature type="domain" description="ATP-grasp" evidence="5">
    <location>
        <begin position="112"/>
        <end position="298"/>
    </location>
</feature>
<dbReference type="InterPro" id="IPR013815">
    <property type="entry name" value="ATP_grasp_subdomain_1"/>
</dbReference>
<evidence type="ECO:0000313" key="7">
    <source>
        <dbReference type="Proteomes" id="UP000598217"/>
    </source>
</evidence>
<dbReference type="PANTHER" id="PTHR43585:SF2">
    <property type="entry name" value="ATP-GRASP ENZYME FSQD"/>
    <property type="match status" value="1"/>
</dbReference>
<keyword evidence="7" id="KW-1185">Reference proteome</keyword>
<evidence type="ECO:0000313" key="6">
    <source>
        <dbReference type="EMBL" id="MBE1460019.1"/>
    </source>
</evidence>
<dbReference type="Gene3D" id="3.40.50.20">
    <property type="match status" value="2"/>
</dbReference>
<dbReference type="EMBL" id="JADBDY010000001">
    <property type="protein sequence ID" value="MBE1460019.1"/>
    <property type="molecule type" value="Genomic_DNA"/>
</dbReference>
<dbReference type="PANTHER" id="PTHR43585">
    <property type="entry name" value="FUMIPYRROLE BIOSYNTHESIS PROTEIN C"/>
    <property type="match status" value="1"/>
</dbReference>
<dbReference type="InterPro" id="IPR052032">
    <property type="entry name" value="ATP-dep_AA_Ligase"/>
</dbReference>
<keyword evidence="2 4" id="KW-0547">Nucleotide-binding</keyword>
<evidence type="ECO:0000256" key="4">
    <source>
        <dbReference type="PROSITE-ProRule" id="PRU00409"/>
    </source>
</evidence>
<protein>
    <submittedName>
        <fullName evidence="6">Biotin carboxylase</fullName>
    </submittedName>
</protein>
<dbReference type="Pfam" id="PF18603">
    <property type="entry name" value="LAL_C2"/>
    <property type="match status" value="1"/>
</dbReference>
<sequence length="832" mass="89787">MTDTLLLIGAGIMGRGYVDAARDLGLRTVLLDEGAWRERHESSVAYFEEAPGASESHWLQAGLDAAGRHRPQGVVPFSELHVLAAARVQDRLGLPGPSLPAAEASRDKAVQRALFAHAGLPQPDYVLAGDADQAAAWSSGRYPVVVKPLRGMGSVGVRCVGGEAELRADLARRNLDRPVLVEEYLDSPEYSWEGLVERGEVLFGNHTRKVTTGPPEFVELQHQLPYLPADRDRLDQQVAALVAAAGIRTGFVHLEYRDDGSTLRPMEFAVRTPGDHIMELMCRAYGHDFFRSAIELSLGREVGLPAGRSRTAGVLFLPAPRPGRIAAVDVPQEVVDLPEVVRVGQRKHVGDVVADLHSSGDRVAHVVLLADSPAEVDAAAGIARRRIDIRVAPEGTVSERRPAPAARRPRIADGGPTVVLCKWRADMVRSLLAATPHLYLVLDEADADRAAASPELTEAARAVYRVGSTDSIEEMTGVATDLLVRGTSVDQVLCFSEDGQLGAAHLRTLLGFGGASASMRAAVRDKRMMKHLVAAAGVPVTEWASLPVGTAFAEGDTFPDVGFPAVVKPAFGFGTMGTVRAENAGQAAAALKELRKPERLSSGHLIVERFVHGRELHIDALWWAGKPLFLTVSSYYVPRIDLVASGGCERGVPRARDGSYILPREEYPELYERLLEMNTTVNRAMGIETAVTHLEVFETPEGELVFSEIATRIGGGWVPDMLTAYLGHGVHDTVASGLLYGHAEEARPSHRYIGALHLRPSRAGTITALPTDGRLGAVDGVLGWRRTKEPGETFGLSHAMDWCLLVVVGADTEEGFEALLDRVESELVIEVE</sequence>
<dbReference type="Gene3D" id="3.30.470.20">
    <property type="entry name" value="ATP-grasp fold, B domain"/>
    <property type="match status" value="2"/>
</dbReference>
<proteinExistence type="predicted"/>
<feature type="domain" description="ATP-grasp" evidence="5">
    <location>
        <begin position="530"/>
        <end position="739"/>
    </location>
</feature>
<comment type="caution">
    <text evidence="6">The sequence shown here is derived from an EMBL/GenBank/DDBJ whole genome shotgun (WGS) entry which is preliminary data.</text>
</comment>
<keyword evidence="1" id="KW-0436">Ligase</keyword>
<dbReference type="InterPro" id="IPR011761">
    <property type="entry name" value="ATP-grasp"/>
</dbReference>
<gene>
    <name evidence="6" type="ORF">H4W79_004233</name>
</gene>
<organism evidence="6 7">
    <name type="scientific">Nocardiopsis terrae</name>
    <dbReference type="NCBI Taxonomy" id="372655"/>
    <lineage>
        <taxon>Bacteria</taxon>
        <taxon>Bacillati</taxon>
        <taxon>Actinomycetota</taxon>
        <taxon>Actinomycetes</taxon>
        <taxon>Streptosporangiales</taxon>
        <taxon>Nocardiopsidaceae</taxon>
        <taxon>Nocardiopsis</taxon>
    </lineage>
</organism>
<dbReference type="PROSITE" id="PS50975">
    <property type="entry name" value="ATP_GRASP"/>
    <property type="match status" value="2"/>
</dbReference>
<keyword evidence="3 4" id="KW-0067">ATP-binding</keyword>
<evidence type="ECO:0000256" key="2">
    <source>
        <dbReference type="ARBA" id="ARBA00022741"/>
    </source>
</evidence>
<evidence type="ECO:0000256" key="1">
    <source>
        <dbReference type="ARBA" id="ARBA00022598"/>
    </source>
</evidence>